<dbReference type="Proteomes" id="UP000002587">
    <property type="component" value="Chromosome"/>
</dbReference>
<accession>A1AVF3</accession>
<protein>
    <submittedName>
        <fullName evidence="1">Uncharacterized protein</fullName>
    </submittedName>
</protein>
<dbReference type="EMBL" id="CP000488">
    <property type="protein sequence ID" value="ABL01910.1"/>
    <property type="molecule type" value="Genomic_DNA"/>
</dbReference>
<dbReference type="HOGENOM" id="CLU_2452799_0_0_6"/>
<dbReference type="AlphaFoldDB" id="A1AVF3"/>
<organism evidence="1 2">
    <name type="scientific">Ruthia magnifica subsp. Calyptogena magnifica</name>
    <dbReference type="NCBI Taxonomy" id="413404"/>
    <lineage>
        <taxon>Bacteria</taxon>
        <taxon>Pseudomonadati</taxon>
        <taxon>Pseudomonadota</taxon>
        <taxon>Gammaproteobacteria</taxon>
        <taxon>Candidatus Pseudothioglobaceae</taxon>
        <taxon>Candidatus Ruthturnera</taxon>
    </lineage>
</organism>
<gene>
    <name evidence="1" type="ordered locus">Rmag_0114</name>
</gene>
<evidence type="ECO:0000313" key="1">
    <source>
        <dbReference type="EMBL" id="ABL01910.1"/>
    </source>
</evidence>
<dbReference type="STRING" id="413404.Rmag_0114"/>
<reference evidence="1 2" key="1">
    <citation type="journal article" date="2007" name="Science">
        <title>The Calyptogena magnifica chemoautotrophic symbiont genome.</title>
        <authorList>
            <person name="Newton I.L.G."/>
            <person name="Woyke T."/>
            <person name="Auchtung T.A."/>
            <person name="Dilly G.F."/>
            <person name="Dutton R.J."/>
            <person name="Fisher M.C."/>
            <person name="Fontanez K.M."/>
            <person name="Lau E."/>
            <person name="Stewart F.J."/>
            <person name="Richardson P.M."/>
            <person name="Barry K.W."/>
            <person name="Saunders E."/>
            <person name="Detter J.C."/>
            <person name="Wu D."/>
            <person name="Eisen J.A."/>
            <person name="Cavanaugh C.M."/>
        </authorList>
    </citation>
    <scope>NUCLEOTIDE SEQUENCE [LARGE SCALE GENOMIC DNA]</scope>
    <source>
        <strain evidence="1 2">Cm</strain>
    </source>
</reference>
<proteinExistence type="predicted"/>
<dbReference type="KEGG" id="rma:Rmag_0114"/>
<sequence length="89" mass="10477">MIKLAWWCVTNTNNQAEIGRFLLTKNLCVNAEVGKDIAHYLLEFLPFTQNIEQLIDSTNLILQKDLINKEEKTKLWKQGQKNSNFGWFY</sequence>
<keyword evidence="2" id="KW-1185">Reference proteome</keyword>
<name>A1AVF3_RUTMC</name>
<evidence type="ECO:0000313" key="2">
    <source>
        <dbReference type="Proteomes" id="UP000002587"/>
    </source>
</evidence>